<feature type="compositionally biased region" description="Basic residues" evidence="1">
    <location>
        <begin position="1"/>
        <end position="11"/>
    </location>
</feature>
<evidence type="ECO:0000313" key="2">
    <source>
        <dbReference type="EMBL" id="KAK7314035.1"/>
    </source>
</evidence>
<evidence type="ECO:0000256" key="1">
    <source>
        <dbReference type="SAM" id="MobiDB-lite"/>
    </source>
</evidence>
<evidence type="ECO:0000313" key="3">
    <source>
        <dbReference type="Proteomes" id="UP001367508"/>
    </source>
</evidence>
<reference evidence="2 3" key="1">
    <citation type="submission" date="2024-01" db="EMBL/GenBank/DDBJ databases">
        <title>The genomes of 5 underutilized Papilionoideae crops provide insights into root nodulation and disease resistanc.</title>
        <authorList>
            <person name="Jiang F."/>
        </authorList>
    </citation>
    <scope>NUCLEOTIDE SEQUENCE [LARGE SCALE GENOMIC DNA]</scope>
    <source>
        <strain evidence="2">LVBAO_FW01</strain>
        <tissue evidence="2">Leaves</tissue>
    </source>
</reference>
<gene>
    <name evidence="2" type="ORF">VNO77_39243</name>
</gene>
<feature type="region of interest" description="Disordered" evidence="1">
    <location>
        <begin position="1"/>
        <end position="28"/>
    </location>
</feature>
<dbReference type="InterPro" id="IPR032675">
    <property type="entry name" value="LRR_dom_sf"/>
</dbReference>
<dbReference type="EMBL" id="JAYMYQ010000009">
    <property type="protein sequence ID" value="KAK7314035.1"/>
    <property type="molecule type" value="Genomic_DNA"/>
</dbReference>
<proteinExistence type="predicted"/>
<sequence>MDRLALRTHQKHVNETSGKNDPNREGLDGHKEVVVGMEEVTVFFDEWDGNSKRRMKDGSMRSDFCSPGLRKRGKSKRSHLTTHVWCPSHGLLREIKGIPRKLETLSAKGCISLKELDLMVPAEFPEQCHPLRHLILDDCTYLQKITGDLSNLDNFSAKNCSCLASWFSSMLLNQIVDAIEKRVSGRLVF</sequence>
<comment type="caution">
    <text evidence="2">The sequence shown here is derived from an EMBL/GenBank/DDBJ whole genome shotgun (WGS) entry which is preliminary data.</text>
</comment>
<keyword evidence="3" id="KW-1185">Reference proteome</keyword>
<protein>
    <submittedName>
        <fullName evidence="2">Uncharacterized protein</fullName>
    </submittedName>
</protein>
<organism evidence="2 3">
    <name type="scientific">Canavalia gladiata</name>
    <name type="common">Sword bean</name>
    <name type="synonym">Dolichos gladiatus</name>
    <dbReference type="NCBI Taxonomy" id="3824"/>
    <lineage>
        <taxon>Eukaryota</taxon>
        <taxon>Viridiplantae</taxon>
        <taxon>Streptophyta</taxon>
        <taxon>Embryophyta</taxon>
        <taxon>Tracheophyta</taxon>
        <taxon>Spermatophyta</taxon>
        <taxon>Magnoliopsida</taxon>
        <taxon>eudicotyledons</taxon>
        <taxon>Gunneridae</taxon>
        <taxon>Pentapetalae</taxon>
        <taxon>rosids</taxon>
        <taxon>fabids</taxon>
        <taxon>Fabales</taxon>
        <taxon>Fabaceae</taxon>
        <taxon>Papilionoideae</taxon>
        <taxon>50 kb inversion clade</taxon>
        <taxon>NPAAA clade</taxon>
        <taxon>indigoferoid/millettioid clade</taxon>
        <taxon>Phaseoleae</taxon>
        <taxon>Canavalia</taxon>
    </lineage>
</organism>
<accession>A0AAN9KA46</accession>
<dbReference type="Gene3D" id="3.80.10.10">
    <property type="entry name" value="Ribonuclease Inhibitor"/>
    <property type="match status" value="1"/>
</dbReference>
<dbReference type="AlphaFoldDB" id="A0AAN9KA46"/>
<name>A0AAN9KA46_CANGL</name>
<dbReference type="Proteomes" id="UP001367508">
    <property type="component" value="Unassembled WGS sequence"/>
</dbReference>